<dbReference type="OrthoDB" id="267336at2"/>
<keyword evidence="5" id="KW-1185">Reference proteome</keyword>
<dbReference type="PROSITE" id="PS50240">
    <property type="entry name" value="TRYPSIN_DOM"/>
    <property type="match status" value="1"/>
</dbReference>
<dbReference type="Pfam" id="PF13365">
    <property type="entry name" value="Trypsin_2"/>
    <property type="match status" value="1"/>
</dbReference>
<feature type="signal peptide" evidence="2">
    <location>
        <begin position="1"/>
        <end position="23"/>
    </location>
</feature>
<dbReference type="PRINTS" id="PR00722">
    <property type="entry name" value="CHYMOTRYPSIN"/>
</dbReference>
<dbReference type="Proteomes" id="UP000202922">
    <property type="component" value="Unassembled WGS sequence"/>
</dbReference>
<dbReference type="GO" id="GO:0006508">
    <property type="term" value="P:proteolysis"/>
    <property type="evidence" value="ECO:0007669"/>
    <property type="project" value="InterPro"/>
</dbReference>
<keyword evidence="1 2" id="KW-0732">Signal</keyword>
<dbReference type="SUPFAM" id="SSF50494">
    <property type="entry name" value="Trypsin-like serine proteases"/>
    <property type="match status" value="1"/>
</dbReference>
<evidence type="ECO:0000259" key="3">
    <source>
        <dbReference type="PROSITE" id="PS50240"/>
    </source>
</evidence>
<dbReference type="InterPro" id="IPR043504">
    <property type="entry name" value="Peptidase_S1_PA_chymotrypsin"/>
</dbReference>
<dbReference type="RefSeq" id="WP_093967145.1">
    <property type="nucleotide sequence ID" value="NZ_FXYE01000002.1"/>
</dbReference>
<reference evidence="5" key="1">
    <citation type="submission" date="2017-05" db="EMBL/GenBank/DDBJ databases">
        <authorList>
            <person name="Rodrigo-Torres L."/>
            <person name="Arahal R. D."/>
            <person name="Lucena T."/>
        </authorList>
    </citation>
    <scope>NUCLEOTIDE SEQUENCE [LARGE SCALE GENOMIC DNA]</scope>
    <source>
        <strain evidence="5">CECT 8621</strain>
    </source>
</reference>
<dbReference type="InterPro" id="IPR001254">
    <property type="entry name" value="Trypsin_dom"/>
</dbReference>
<organism evidence="4 5">
    <name type="scientific">Actibacterium lipolyticum</name>
    <dbReference type="NCBI Taxonomy" id="1524263"/>
    <lineage>
        <taxon>Bacteria</taxon>
        <taxon>Pseudomonadati</taxon>
        <taxon>Pseudomonadota</taxon>
        <taxon>Alphaproteobacteria</taxon>
        <taxon>Rhodobacterales</taxon>
        <taxon>Roseobacteraceae</taxon>
        <taxon>Actibacterium</taxon>
    </lineage>
</organism>
<dbReference type="PANTHER" id="PTHR15462:SF8">
    <property type="entry name" value="SERINE PROTEASE"/>
    <property type="match status" value="1"/>
</dbReference>
<dbReference type="InterPro" id="IPR009003">
    <property type="entry name" value="Peptidase_S1_PA"/>
</dbReference>
<evidence type="ECO:0000256" key="2">
    <source>
        <dbReference type="SAM" id="SignalP"/>
    </source>
</evidence>
<gene>
    <name evidence="4" type="ORF">COL8621_01929</name>
</gene>
<dbReference type="EMBL" id="FXYE01000002">
    <property type="protein sequence ID" value="SMX42279.1"/>
    <property type="molecule type" value="Genomic_DNA"/>
</dbReference>
<dbReference type="PROSITE" id="PS00134">
    <property type="entry name" value="TRYPSIN_HIS"/>
    <property type="match status" value="1"/>
</dbReference>
<dbReference type="InterPro" id="IPR001314">
    <property type="entry name" value="Peptidase_S1A"/>
</dbReference>
<name>A0A238KHF0_9RHOB</name>
<evidence type="ECO:0000313" key="4">
    <source>
        <dbReference type="EMBL" id="SMX42279.1"/>
    </source>
</evidence>
<feature type="domain" description="Peptidase S1" evidence="3">
    <location>
        <begin position="32"/>
        <end position="240"/>
    </location>
</feature>
<dbReference type="AlphaFoldDB" id="A0A238KHF0"/>
<feature type="chain" id="PRO_5012285802" evidence="2">
    <location>
        <begin position="24"/>
        <end position="240"/>
    </location>
</feature>
<proteinExistence type="predicted"/>
<dbReference type="GO" id="GO:0004252">
    <property type="term" value="F:serine-type endopeptidase activity"/>
    <property type="evidence" value="ECO:0007669"/>
    <property type="project" value="InterPro"/>
</dbReference>
<dbReference type="InterPro" id="IPR050966">
    <property type="entry name" value="Glutamyl_endopeptidase"/>
</dbReference>
<evidence type="ECO:0000256" key="1">
    <source>
        <dbReference type="ARBA" id="ARBA00022729"/>
    </source>
</evidence>
<dbReference type="PANTHER" id="PTHR15462">
    <property type="entry name" value="SERINE PROTEASE"/>
    <property type="match status" value="1"/>
</dbReference>
<evidence type="ECO:0000313" key="5">
    <source>
        <dbReference type="Proteomes" id="UP000202922"/>
    </source>
</evidence>
<sequence>MYVPFVKLLAVFVLTLMPSAALSDPARAPHPLSGWEQDDWPAIGRVTRGAADTESVCSGTLVTPEFVLTAAHCVAANKTGQTMLPENVHFTAGWLNGEPAFHSRAAEVYLMVFGPFTKASAQDIALIQLATPVPAEVAKPLRIIPLSDVKSPFRIIGFSRNKPTVLSGHPYCNLTLERDGIIGTDCRVVSGNSGAPVLAFVDGEWRVVAVVNASAGNEAPLRSIAAVPSGTIAEEISKTQ</sequence>
<dbReference type="InterPro" id="IPR018114">
    <property type="entry name" value="TRYPSIN_HIS"/>
</dbReference>
<dbReference type="Gene3D" id="2.40.10.10">
    <property type="entry name" value="Trypsin-like serine proteases"/>
    <property type="match status" value="2"/>
</dbReference>
<protein>
    <submittedName>
        <fullName evidence="4">Trypsin</fullName>
    </submittedName>
</protein>
<accession>A0A238KHF0</accession>